<dbReference type="EMBL" id="VJMJ01000028">
    <property type="protein sequence ID" value="KAF0742375.1"/>
    <property type="molecule type" value="Genomic_DNA"/>
</dbReference>
<comment type="caution">
    <text evidence="2">The sequence shown here is derived from an EMBL/GenBank/DDBJ whole genome shotgun (WGS) entry which is preliminary data.</text>
</comment>
<reference evidence="2 3" key="1">
    <citation type="submission" date="2019-07" db="EMBL/GenBank/DDBJ databases">
        <title>Genomics analysis of Aphanomyces spp. identifies a new class of oomycete effector associated with host adaptation.</title>
        <authorList>
            <person name="Gaulin E."/>
        </authorList>
    </citation>
    <scope>NUCLEOTIDE SEQUENCE [LARGE SCALE GENOMIC DNA]</scope>
    <source>
        <strain evidence="2 3">ATCC 201684</strain>
    </source>
</reference>
<organism evidence="2 3">
    <name type="scientific">Aphanomyces euteiches</name>
    <dbReference type="NCBI Taxonomy" id="100861"/>
    <lineage>
        <taxon>Eukaryota</taxon>
        <taxon>Sar</taxon>
        <taxon>Stramenopiles</taxon>
        <taxon>Oomycota</taxon>
        <taxon>Saprolegniomycetes</taxon>
        <taxon>Saprolegniales</taxon>
        <taxon>Verrucalvaceae</taxon>
        <taxon>Aphanomyces</taxon>
    </lineage>
</organism>
<feature type="compositionally biased region" description="Basic and acidic residues" evidence="1">
    <location>
        <begin position="85"/>
        <end position="96"/>
    </location>
</feature>
<gene>
    <name evidence="2" type="ORF">Ae201684_002649</name>
</gene>
<dbReference type="AlphaFoldDB" id="A0A6G0XPH2"/>
<sequence>MSMAGPPLHRARTAESTSPKDELDALRAVCAEQKRQLAHHEATIESFRRDLRQAERPKANDANYQALAIEKERLVELVKSLQQQLDKKQDKPDTRSRLPRLNQEPPSGEIERLKRAIEAKDEEIATWKEAYERASMSTEPSNSRLVAELEAENELLRSRLESLQGRKPK</sequence>
<protein>
    <recommendedName>
        <fullName evidence="4">Centrosomal protein of 162 kDa</fullName>
    </recommendedName>
</protein>
<evidence type="ECO:0000313" key="2">
    <source>
        <dbReference type="EMBL" id="KAF0742375.1"/>
    </source>
</evidence>
<evidence type="ECO:0000313" key="3">
    <source>
        <dbReference type="Proteomes" id="UP000481153"/>
    </source>
</evidence>
<dbReference type="OrthoDB" id="10323687at2759"/>
<feature type="region of interest" description="Disordered" evidence="1">
    <location>
        <begin position="1"/>
        <end position="24"/>
    </location>
</feature>
<evidence type="ECO:0008006" key="4">
    <source>
        <dbReference type="Google" id="ProtNLM"/>
    </source>
</evidence>
<keyword evidence="3" id="KW-1185">Reference proteome</keyword>
<feature type="region of interest" description="Disordered" evidence="1">
    <location>
        <begin position="82"/>
        <end position="109"/>
    </location>
</feature>
<proteinExistence type="predicted"/>
<name>A0A6G0XPH2_9STRA</name>
<dbReference type="Proteomes" id="UP000481153">
    <property type="component" value="Unassembled WGS sequence"/>
</dbReference>
<dbReference type="VEuPathDB" id="FungiDB:AeMF1_018990"/>
<accession>A0A6G0XPH2</accession>
<evidence type="ECO:0000256" key="1">
    <source>
        <dbReference type="SAM" id="MobiDB-lite"/>
    </source>
</evidence>